<name>K0INI8_NITGG</name>
<evidence type="ECO:0000256" key="3">
    <source>
        <dbReference type="HAMAP-Rule" id="MF_00317"/>
    </source>
</evidence>
<keyword evidence="3 4" id="KW-0235">DNA replication</keyword>
<dbReference type="GeneID" id="13794544"/>
<dbReference type="InParanoid" id="K0INI8"/>
<dbReference type="FunCoup" id="K0INI8">
    <property type="interactions" value="161"/>
</dbReference>
<dbReference type="Pfam" id="PF00705">
    <property type="entry name" value="PCNA_N"/>
    <property type="match status" value="1"/>
</dbReference>
<dbReference type="PANTHER" id="PTHR11352">
    <property type="entry name" value="PROLIFERATING CELL NUCLEAR ANTIGEN"/>
    <property type="match status" value="1"/>
</dbReference>
<dbReference type="RefSeq" id="WP_015019984.1">
    <property type="nucleotide sequence ID" value="NC_018719.1"/>
</dbReference>
<dbReference type="SUPFAM" id="SSF55979">
    <property type="entry name" value="DNA clamp"/>
    <property type="match status" value="2"/>
</dbReference>
<comment type="subunit">
    <text evidence="3">Homotrimer. The subunits circularize to form a toroid; DNA passes through its center. Replication factor C (RFC) is required to load the toroid on the DNA.</text>
</comment>
<gene>
    <name evidence="3 8" type="primary">pcn</name>
    <name evidence="8" type="ordered locus">Ngar_c25260</name>
</gene>
<dbReference type="InterPro" id="IPR022649">
    <property type="entry name" value="Pr_cel_nuc_antig_C"/>
</dbReference>
<evidence type="ECO:0000313" key="8">
    <source>
        <dbReference type="EMBL" id="AFU59449.1"/>
    </source>
</evidence>
<dbReference type="Pfam" id="PF02747">
    <property type="entry name" value="PCNA_C"/>
    <property type="match status" value="1"/>
</dbReference>
<dbReference type="EMBL" id="CP002408">
    <property type="protein sequence ID" value="AFU59449.1"/>
    <property type="molecule type" value="Genomic_DNA"/>
</dbReference>
<evidence type="ECO:0000313" key="9">
    <source>
        <dbReference type="Proteomes" id="UP000008037"/>
    </source>
</evidence>
<sequence>MVFVARSKSPEEWKAVASAISTLVDEATFEAAAEGISFRGMDPSHIALIDIHWPNHAFEKYECDSLVKFGIRVDEFSKLIKRADKKDAIEISLGDDSMLHVKMSNGYKREYKTRLIESSASSTPLPKLNFNSKAVLTATAFDKVLSDVQVVSEYISIESKSGRINFSGRGDSGEADISLEAGNEGLEELAVKEESKATYSLDYLSKITKAVISMGGSVAAEYSSKMPLRLEFKIANVGRIHFYLAPRVQD</sequence>
<evidence type="ECO:0000259" key="6">
    <source>
        <dbReference type="Pfam" id="PF00705"/>
    </source>
</evidence>
<dbReference type="Gene3D" id="3.70.10.10">
    <property type="match status" value="1"/>
</dbReference>
<dbReference type="GO" id="GO:0006272">
    <property type="term" value="P:leading strand elongation"/>
    <property type="evidence" value="ECO:0007669"/>
    <property type="project" value="TreeGrafter"/>
</dbReference>
<dbReference type="CDD" id="cd00577">
    <property type="entry name" value="PCNA"/>
    <property type="match status" value="1"/>
</dbReference>
<dbReference type="PANTHER" id="PTHR11352:SF0">
    <property type="entry name" value="PROLIFERATING CELL NUCLEAR ANTIGEN"/>
    <property type="match status" value="1"/>
</dbReference>
<dbReference type="OrthoDB" id="14749at2157"/>
<dbReference type="InterPro" id="IPR000730">
    <property type="entry name" value="Pr_cel_nuc_antig"/>
</dbReference>
<proteinExistence type="inferred from homology"/>
<feature type="domain" description="Proliferating cell nuclear antigen PCNA C-terminal" evidence="7">
    <location>
        <begin position="126"/>
        <end position="246"/>
    </location>
</feature>
<evidence type="ECO:0000256" key="2">
    <source>
        <dbReference type="ARBA" id="ARBA00023125"/>
    </source>
</evidence>
<keyword evidence="2 3" id="KW-0238">DNA-binding</keyword>
<comment type="function">
    <text evidence="5">Sliding clamp subunit. Responsible for tethering the catalytic subunit of DNA polymerase to DNA during high-speed replication.</text>
</comment>
<dbReference type="Proteomes" id="UP000008037">
    <property type="component" value="Chromosome"/>
</dbReference>
<keyword evidence="9" id="KW-1185">Reference proteome</keyword>
<comment type="function">
    <text evidence="3">Sliding clamp subunit that acts as a moving platform for DNA processing. Responsible for tethering the catalytic subunit of DNA polymerase and other proteins to DNA during high-speed replication.</text>
</comment>
<dbReference type="GO" id="GO:0003677">
    <property type="term" value="F:DNA binding"/>
    <property type="evidence" value="ECO:0007669"/>
    <property type="project" value="UniProtKB-UniRule"/>
</dbReference>
<organism evidence="8 9">
    <name type="scientific">Nitrososphaera gargensis (strain Ga9.2)</name>
    <dbReference type="NCBI Taxonomy" id="1237085"/>
    <lineage>
        <taxon>Archaea</taxon>
        <taxon>Nitrososphaerota</taxon>
        <taxon>Nitrososphaeria</taxon>
        <taxon>Nitrososphaerales</taxon>
        <taxon>Nitrososphaeraceae</taxon>
        <taxon>Nitrososphaera</taxon>
    </lineage>
</organism>
<dbReference type="GO" id="GO:0006275">
    <property type="term" value="P:regulation of DNA replication"/>
    <property type="evidence" value="ECO:0007669"/>
    <property type="project" value="UniProtKB-UniRule"/>
</dbReference>
<reference evidence="8 9" key="1">
    <citation type="journal article" date="2012" name="Environ. Microbiol.">
        <title>The genome of the ammonia-oxidizing Candidatus Nitrososphaera gargensis: insights into metabolic versatility and environmental adaptations.</title>
        <authorList>
            <person name="Spang A."/>
            <person name="Poehlein A."/>
            <person name="Offre P."/>
            <person name="Zumbragel S."/>
            <person name="Haider S."/>
            <person name="Rychlik N."/>
            <person name="Nowka B."/>
            <person name="Schmeisser C."/>
            <person name="Lebedeva E.V."/>
            <person name="Rattei T."/>
            <person name="Bohm C."/>
            <person name="Schmid M."/>
            <person name="Galushko A."/>
            <person name="Hatzenpichler R."/>
            <person name="Weinmaier T."/>
            <person name="Daniel R."/>
            <person name="Schleper C."/>
            <person name="Spieck E."/>
            <person name="Streit W."/>
            <person name="Wagner M."/>
        </authorList>
    </citation>
    <scope>NUCLEOTIDE SEQUENCE [LARGE SCALE GENOMIC DNA]</scope>
    <source>
        <strain evidence="9">Ga9.2</strain>
    </source>
</reference>
<dbReference type="KEGG" id="nga:Ngar_c25260"/>
<evidence type="ECO:0000256" key="1">
    <source>
        <dbReference type="ARBA" id="ARBA00010462"/>
    </source>
</evidence>
<dbReference type="GO" id="GO:0030337">
    <property type="term" value="F:DNA polymerase processivity factor activity"/>
    <property type="evidence" value="ECO:0007669"/>
    <property type="project" value="UniProtKB-UniRule"/>
</dbReference>
<evidence type="ECO:0000259" key="7">
    <source>
        <dbReference type="Pfam" id="PF02747"/>
    </source>
</evidence>
<dbReference type="NCBIfam" id="TIGR00590">
    <property type="entry name" value="pcna"/>
    <property type="match status" value="1"/>
</dbReference>
<dbReference type="HOGENOM" id="CLU_043978_1_0_2"/>
<protein>
    <recommendedName>
        <fullName evidence="3">DNA polymerase sliding clamp</fullName>
    </recommendedName>
    <alternativeName>
        <fullName evidence="3">Proliferating cell nuclear antigen homolog</fullName>
        <shortName evidence="3">PCNA</shortName>
    </alternativeName>
</protein>
<comment type="similarity">
    <text evidence="1 3 4">Belongs to the PCNA family.</text>
</comment>
<feature type="domain" description="Proliferating cell nuclear antigen PCNA N-terminal" evidence="6">
    <location>
        <begin position="13"/>
        <end position="97"/>
    </location>
</feature>
<dbReference type="AlphaFoldDB" id="K0INI8"/>
<dbReference type="HAMAP" id="MF_00317">
    <property type="entry name" value="DNApol_clamp_arch"/>
    <property type="match status" value="1"/>
</dbReference>
<dbReference type="InterPro" id="IPR046938">
    <property type="entry name" value="DNA_clamp_sf"/>
</dbReference>
<dbReference type="STRING" id="1237085.Ngar_c25260"/>
<dbReference type="InterPro" id="IPR022648">
    <property type="entry name" value="Pr_cel_nuc_antig_N"/>
</dbReference>
<dbReference type="PATRIC" id="fig|1237085.11.peg.2504"/>
<evidence type="ECO:0000256" key="4">
    <source>
        <dbReference type="RuleBase" id="RU003671"/>
    </source>
</evidence>
<accession>K0INI8</accession>
<evidence type="ECO:0000256" key="5">
    <source>
        <dbReference type="RuleBase" id="RU003673"/>
    </source>
</evidence>
<dbReference type="PRINTS" id="PR00339">
    <property type="entry name" value="PCNACYCLIN"/>
</dbReference>